<reference evidence="1 2" key="2">
    <citation type="journal article" date="2011" name="Stand. Genomic Sci.">
        <title>Complete genome sequence of Calditerrivibrio nitroreducens type strain (Yu37-1).</title>
        <authorList>
            <person name="Pitluck S."/>
            <person name="Sikorski J."/>
            <person name="Zeytun A."/>
            <person name="Lapidus A."/>
            <person name="Nolan M."/>
            <person name="Lucas S."/>
            <person name="Hammon N."/>
            <person name="Deshpande S."/>
            <person name="Cheng J.F."/>
            <person name="Tapia R."/>
            <person name="Han C."/>
            <person name="Goodwin L."/>
            <person name="Liolios K."/>
            <person name="Pagani I."/>
            <person name="Ivanova N."/>
            <person name="Mavromatis K."/>
            <person name="Pati A."/>
            <person name="Chen A."/>
            <person name="Palaniappan K."/>
            <person name="Hauser L."/>
            <person name="Chang Y.J."/>
            <person name="Jeffries C.D."/>
            <person name="Detter J.C."/>
            <person name="Brambilla E."/>
            <person name="Djao O.D."/>
            <person name="Rohde M."/>
            <person name="Spring S."/>
            <person name="Goker M."/>
            <person name="Woyke T."/>
            <person name="Bristow J."/>
            <person name="Eisen J.A."/>
            <person name="Markowitz V."/>
            <person name="Hugenholtz P."/>
            <person name="Kyrpides N.C."/>
            <person name="Klenk H.P."/>
            <person name="Land M."/>
        </authorList>
    </citation>
    <scope>NUCLEOTIDE SEQUENCE [LARGE SCALE GENOMIC DNA]</scope>
    <source>
        <strain evidence="2">DSM 19672 / NBRC 101217 / Yu37-1</strain>
    </source>
</reference>
<sequence length="294" mass="33708" precursor="true">MKGLRSLFVGVIVLLGVVVSYAEDITIAIKGDLFDPTTRGVIQLMEQKGYKYEILEKVEDKQYVVDIVGGVIKAGSKVVLFNYTYDEILKSVLNEKKELWEKVGFVVKDKVGLNLPEEVEKSGVRKILKYNSPNELRNVLAEMSKDKKIEKIYYVAFGEDKKVLNEVILPIQFIKDYKKLNIMILTKKVCGELANDDIVSGLKNTEIYSFISCINPQEKVLKFSEKLDGNVSSAIISYEIINIIDREIFKKEVDEWLIFNSYLINGSYNFELKGYMVINNEFRVVDLVKQIELK</sequence>
<name>E4TI31_CALNY</name>
<dbReference type="RefSeq" id="WP_013450145.1">
    <property type="nucleotide sequence ID" value="NC_014758.1"/>
</dbReference>
<dbReference type="KEGG" id="cni:Calni_0011"/>
<reference key="1">
    <citation type="submission" date="2010-11" db="EMBL/GenBank/DDBJ databases">
        <title>The complete genome of chromosome of Calditerrivibrio nitroreducens DSM 19672.</title>
        <authorList>
            <consortium name="US DOE Joint Genome Institute (JGI-PGF)"/>
            <person name="Lucas S."/>
            <person name="Copeland A."/>
            <person name="Lapidus A."/>
            <person name="Bruce D."/>
            <person name="Goodwin L."/>
            <person name="Pitluck S."/>
            <person name="Kyrpides N."/>
            <person name="Mavromatis K."/>
            <person name="Ivanova N."/>
            <person name="Mikhailova N."/>
            <person name="Zeytun A."/>
            <person name="Brettin T."/>
            <person name="Detter J.C."/>
            <person name="Tapia R."/>
            <person name="Han C."/>
            <person name="Land M."/>
            <person name="Hauser L."/>
            <person name="Markowitz V."/>
            <person name="Cheng J.-F."/>
            <person name="Hugenholtz P."/>
            <person name="Woyke T."/>
            <person name="Wu D."/>
            <person name="Spring S."/>
            <person name="Schroeder M."/>
            <person name="Brambilla E."/>
            <person name="Klenk H.-P."/>
            <person name="Eisen J.A."/>
        </authorList>
    </citation>
    <scope>NUCLEOTIDE SEQUENCE [LARGE SCALE GENOMIC DNA]</scope>
    <source>
        <strain>DSM 19672</strain>
    </source>
</reference>
<dbReference type="STRING" id="768670.Calni_0011"/>
<dbReference type="AlphaFoldDB" id="E4TI31"/>
<evidence type="ECO:0000313" key="2">
    <source>
        <dbReference type="Proteomes" id="UP000007039"/>
    </source>
</evidence>
<dbReference type="HOGENOM" id="CLU_945549_0_0_0"/>
<gene>
    <name evidence="1" type="ordered locus">Calni_0011</name>
</gene>
<dbReference type="EMBL" id="CP002347">
    <property type="protein sequence ID" value="ADR17928.1"/>
    <property type="molecule type" value="Genomic_DNA"/>
</dbReference>
<proteinExistence type="predicted"/>
<accession>E4TI31</accession>
<evidence type="ECO:0000313" key="1">
    <source>
        <dbReference type="EMBL" id="ADR17928.1"/>
    </source>
</evidence>
<dbReference type="Proteomes" id="UP000007039">
    <property type="component" value="Chromosome"/>
</dbReference>
<protein>
    <submittedName>
        <fullName evidence="1">Uncharacterized protein</fullName>
    </submittedName>
</protein>
<organism evidence="1 2">
    <name type="scientific">Calditerrivibrio nitroreducens (strain DSM 19672 / NBRC 101217 / Yu37-1)</name>
    <dbReference type="NCBI Taxonomy" id="768670"/>
    <lineage>
        <taxon>Bacteria</taxon>
        <taxon>Pseudomonadati</taxon>
        <taxon>Deferribacterota</taxon>
        <taxon>Deferribacteres</taxon>
        <taxon>Deferribacterales</taxon>
        <taxon>Calditerrivibrionaceae</taxon>
    </lineage>
</organism>
<keyword evidence="2" id="KW-1185">Reference proteome</keyword>